<comment type="catalytic activity">
    <reaction evidence="9">
        <text>D-glyceraldehyde + ATP = D-glyceraldehyde 3-phosphate + ADP + H(+)</text>
        <dbReference type="Rhea" id="RHEA:13941"/>
        <dbReference type="ChEBI" id="CHEBI:15378"/>
        <dbReference type="ChEBI" id="CHEBI:17378"/>
        <dbReference type="ChEBI" id="CHEBI:30616"/>
        <dbReference type="ChEBI" id="CHEBI:59776"/>
        <dbReference type="ChEBI" id="CHEBI:456216"/>
        <dbReference type="EC" id="2.7.1.28"/>
    </reaction>
</comment>
<evidence type="ECO:0000256" key="13">
    <source>
        <dbReference type="SAM" id="MobiDB-lite"/>
    </source>
</evidence>
<evidence type="ECO:0000256" key="5">
    <source>
        <dbReference type="ARBA" id="ARBA00022741"/>
    </source>
</evidence>
<keyword evidence="5" id="KW-0547">Nucleotide-binding</keyword>
<dbReference type="PANTHER" id="PTHR28629:SF14">
    <property type="entry name" value="DIHYDROXYACETONE KINASE 1"/>
    <property type="match status" value="1"/>
</dbReference>
<dbReference type="FunFam" id="1.25.40.340:FF:000001">
    <property type="entry name" value="Dihydroxyacetone kinase 1"/>
    <property type="match status" value="1"/>
</dbReference>
<dbReference type="GO" id="GO:0005829">
    <property type="term" value="C:cytosol"/>
    <property type="evidence" value="ECO:0007669"/>
    <property type="project" value="TreeGrafter"/>
</dbReference>
<feature type="active site" description="Tele-hemiaminal-histidine intermediate" evidence="11">
    <location>
        <position position="238"/>
    </location>
</feature>
<dbReference type="SUPFAM" id="SSF101473">
    <property type="entry name" value="DhaL-like"/>
    <property type="match status" value="1"/>
</dbReference>
<gene>
    <name evidence="16" type="ORF">E0L32_001929</name>
</gene>
<dbReference type="PROSITE" id="PS51481">
    <property type="entry name" value="DHAK"/>
    <property type="match status" value="1"/>
</dbReference>
<dbReference type="Pfam" id="PF02734">
    <property type="entry name" value="Dak2"/>
    <property type="match status" value="1"/>
</dbReference>
<feature type="compositionally biased region" description="Basic and acidic residues" evidence="13">
    <location>
        <begin position="371"/>
        <end position="387"/>
    </location>
</feature>
<dbReference type="SMART" id="SM01120">
    <property type="entry name" value="Dak2"/>
    <property type="match status" value="1"/>
</dbReference>
<evidence type="ECO:0000259" key="14">
    <source>
        <dbReference type="PROSITE" id="PS51480"/>
    </source>
</evidence>
<evidence type="ECO:0000256" key="1">
    <source>
        <dbReference type="ARBA" id="ARBA00003264"/>
    </source>
</evidence>
<dbReference type="InParanoid" id="A0A507APD5"/>
<evidence type="ECO:0000256" key="7">
    <source>
        <dbReference type="ARBA" id="ARBA00022798"/>
    </source>
</evidence>
<keyword evidence="6" id="KW-0418">Kinase</keyword>
<evidence type="ECO:0000256" key="11">
    <source>
        <dbReference type="PIRSR" id="PIRSR612734-1"/>
    </source>
</evidence>
<dbReference type="GO" id="GO:0005524">
    <property type="term" value="F:ATP binding"/>
    <property type="evidence" value="ECO:0007669"/>
    <property type="project" value="UniProtKB-KW"/>
</dbReference>
<evidence type="ECO:0000259" key="15">
    <source>
        <dbReference type="PROSITE" id="PS51481"/>
    </source>
</evidence>
<keyword evidence="8" id="KW-0067">ATP-binding</keyword>
<dbReference type="PANTHER" id="PTHR28629">
    <property type="entry name" value="TRIOKINASE/FMN CYCLASE"/>
    <property type="match status" value="1"/>
</dbReference>
<dbReference type="OrthoDB" id="1724672at2759"/>
<dbReference type="InterPro" id="IPR004007">
    <property type="entry name" value="DhaL_dom"/>
</dbReference>
<evidence type="ECO:0000256" key="2">
    <source>
        <dbReference type="ARBA" id="ARBA00004778"/>
    </source>
</evidence>
<keyword evidence="7" id="KW-0319">Glycerol metabolism</keyword>
<dbReference type="FunCoup" id="A0A507APD5">
    <property type="interactions" value="396"/>
</dbReference>
<feature type="region of interest" description="Disordered" evidence="13">
    <location>
        <begin position="371"/>
        <end position="397"/>
    </location>
</feature>
<dbReference type="Gene3D" id="1.25.40.340">
    <property type="match status" value="1"/>
</dbReference>
<evidence type="ECO:0000313" key="17">
    <source>
        <dbReference type="Proteomes" id="UP000319257"/>
    </source>
</evidence>
<dbReference type="FunFam" id="3.30.1180.20:FF:000001">
    <property type="entry name" value="Dihydroxyacetone kinase 1"/>
    <property type="match status" value="1"/>
</dbReference>
<name>A0A507APD5_9PEZI</name>
<organism evidence="16 17">
    <name type="scientific">Thyridium curvatum</name>
    <dbReference type="NCBI Taxonomy" id="1093900"/>
    <lineage>
        <taxon>Eukaryota</taxon>
        <taxon>Fungi</taxon>
        <taxon>Dikarya</taxon>
        <taxon>Ascomycota</taxon>
        <taxon>Pezizomycotina</taxon>
        <taxon>Sordariomycetes</taxon>
        <taxon>Sordariomycetidae</taxon>
        <taxon>Thyridiales</taxon>
        <taxon>Thyridiaceae</taxon>
        <taxon>Thyridium</taxon>
    </lineage>
</organism>
<dbReference type="Pfam" id="PF02733">
    <property type="entry name" value="Dak1"/>
    <property type="match status" value="1"/>
</dbReference>
<dbReference type="InterPro" id="IPR004006">
    <property type="entry name" value="DhaK_dom"/>
</dbReference>
<dbReference type="AlphaFoldDB" id="A0A507APD5"/>
<dbReference type="Gene3D" id="3.40.50.10440">
    <property type="entry name" value="Dihydroxyacetone kinase, domain 1"/>
    <property type="match status" value="1"/>
</dbReference>
<reference evidence="16 17" key="1">
    <citation type="submission" date="2019-06" db="EMBL/GenBank/DDBJ databases">
        <title>Draft genome sequence of the filamentous fungus Phialemoniopsis curvata isolated from diesel fuel.</title>
        <authorList>
            <person name="Varaljay V.A."/>
            <person name="Lyon W.J."/>
            <person name="Crouch A.L."/>
            <person name="Drake C.E."/>
            <person name="Hollomon J.M."/>
            <person name="Nadeau L.J."/>
            <person name="Nunn H.S."/>
            <person name="Stevenson B.S."/>
            <person name="Bojanowski C.L."/>
            <person name="Crookes-Goodson W.J."/>
        </authorList>
    </citation>
    <scope>NUCLEOTIDE SEQUENCE [LARGE SCALE GENOMIC DNA]</scope>
    <source>
        <strain evidence="16 17">D216</strain>
    </source>
</reference>
<evidence type="ECO:0000256" key="6">
    <source>
        <dbReference type="ARBA" id="ARBA00022777"/>
    </source>
</evidence>
<protein>
    <recommendedName>
        <fullName evidence="18">Dihydroxyacetone kinase</fullName>
    </recommendedName>
</protein>
<proteinExistence type="inferred from homology"/>
<dbReference type="InterPro" id="IPR012734">
    <property type="entry name" value="DhaK_ATP"/>
</dbReference>
<feature type="binding site" evidence="12">
    <location>
        <begin position="60"/>
        <end position="63"/>
    </location>
    <ligand>
        <name>substrate</name>
    </ligand>
</feature>
<evidence type="ECO:0000256" key="8">
    <source>
        <dbReference type="ARBA" id="ARBA00022840"/>
    </source>
</evidence>
<evidence type="ECO:0000256" key="10">
    <source>
        <dbReference type="ARBA" id="ARBA00048898"/>
    </source>
</evidence>
<sequence length="604" mass="62540">MASSAKHFINDPTHLVNSALRAATLTNPALALDADNKVVYRRPHAAHDAGKKVSILSGGGSGHEPSFAAMVGRGMLDAAVAGTIFASPSAEQVRVAIQARVDHHHHHGGGGGGGGVLVTVMNYTGDVLNFGMAVEKARAAGVPVEMVVVGDDVGVGREKAGKVGRRGIAGTVLVHKIAGALAARGRSLDEVARVARLAAQNLVSVGASLERVHVPGRAVAPTEDALAPGEVEIGMGIHNESGSGREKVELPALVGRMLAQMLDQGDADRAFLNVNSNEVVLLVNNLGGVSVLELGGITAEVVDQLARDWRIEPVRVLSGTYMTSLNGLGFSITLLNVVNTDIGGPSMVELLDDPAEATGWSAPVAKQTWEEKNAATREAKAGGEEQAKPSGLKTDPDEFRSKLEAGLKSVISVEPEVTRYDTIVGDGDCGIGLKRGAEAILKHLSQTKLTGDVVVDVAGLVPVIENTMDGTSGALYAIFMNSLVHALRTQGSGDASPKTWAAALRQSCDALSRYTPARPGDRTLVDALYPFVETLAASGDVRGAAEAAKRGADGTKGMHASLGRAVYVGGSGFEKVPDPGAYGLASFFLGLTGLKPVEDGWETV</sequence>
<dbReference type="GO" id="GO:0019588">
    <property type="term" value="P:anaerobic glycerol catabolic process"/>
    <property type="evidence" value="ECO:0007669"/>
    <property type="project" value="UniProtKB-UniPathway"/>
</dbReference>
<evidence type="ECO:0000256" key="9">
    <source>
        <dbReference type="ARBA" id="ARBA00047974"/>
    </source>
</evidence>
<keyword evidence="4" id="KW-0808">Transferase</keyword>
<dbReference type="InterPro" id="IPR036117">
    <property type="entry name" value="DhaL_dom_sf"/>
</dbReference>
<accession>A0A507APD5</accession>
<dbReference type="STRING" id="1093900.A0A507APD5"/>
<dbReference type="SUPFAM" id="SSF82549">
    <property type="entry name" value="DAK1/DegV-like"/>
    <property type="match status" value="1"/>
</dbReference>
<comment type="pathway">
    <text evidence="2">Polyol metabolism; glycerol fermentation; glycerone phosphate from glycerol (oxidative route): step 2/2.</text>
</comment>
<dbReference type="EMBL" id="SKBQ01000007">
    <property type="protein sequence ID" value="TPX08354.1"/>
    <property type="molecule type" value="Genomic_DNA"/>
</dbReference>
<evidence type="ECO:0008006" key="18">
    <source>
        <dbReference type="Google" id="ProtNLM"/>
    </source>
</evidence>
<keyword evidence="17" id="KW-1185">Reference proteome</keyword>
<dbReference type="GeneID" id="41969376"/>
<dbReference type="Proteomes" id="UP000319257">
    <property type="component" value="Unassembled WGS sequence"/>
</dbReference>
<dbReference type="NCBIfam" id="TIGR02361">
    <property type="entry name" value="dak_ATP"/>
    <property type="match status" value="1"/>
</dbReference>
<dbReference type="RefSeq" id="XP_030990065.1">
    <property type="nucleotide sequence ID" value="XM_031136062.1"/>
</dbReference>
<feature type="binding site" evidence="12">
    <location>
        <position position="126"/>
    </location>
    <ligand>
        <name>substrate</name>
    </ligand>
</feature>
<dbReference type="PROSITE" id="PS51480">
    <property type="entry name" value="DHAL"/>
    <property type="match status" value="1"/>
</dbReference>
<dbReference type="UniPathway" id="UPA00617">
    <property type="reaction ID" value="UER00669"/>
</dbReference>
<comment type="caution">
    <text evidence="16">The sequence shown here is derived from an EMBL/GenBank/DDBJ whole genome shotgun (WGS) entry which is preliminary data.</text>
</comment>
<dbReference type="Gene3D" id="3.30.1180.20">
    <property type="entry name" value="Dihydroxyacetone kinase, domain 2"/>
    <property type="match status" value="1"/>
</dbReference>
<dbReference type="GO" id="GO:0050354">
    <property type="term" value="F:triokinase activity"/>
    <property type="evidence" value="ECO:0007669"/>
    <property type="project" value="UniProtKB-EC"/>
</dbReference>
<comment type="function">
    <text evidence="1">Catalyzes both the phosphorylation of dihydroxyacetone and of glyceraldehyde.</text>
</comment>
<evidence type="ECO:0000256" key="12">
    <source>
        <dbReference type="PIRSR" id="PIRSR612734-2"/>
    </source>
</evidence>
<evidence type="ECO:0000256" key="4">
    <source>
        <dbReference type="ARBA" id="ARBA00022679"/>
    </source>
</evidence>
<dbReference type="InterPro" id="IPR050861">
    <property type="entry name" value="Dihydroxyacetone_Kinase"/>
</dbReference>
<dbReference type="FunFam" id="3.40.50.10440:FF:000002">
    <property type="entry name" value="Dihydroxyacetone kinase"/>
    <property type="match status" value="1"/>
</dbReference>
<comment type="similarity">
    <text evidence="3">Belongs to the dihydroxyacetone kinase (DAK) family.</text>
</comment>
<dbReference type="GO" id="GO:0004371">
    <property type="term" value="F:glycerone kinase activity"/>
    <property type="evidence" value="ECO:0007669"/>
    <property type="project" value="UniProtKB-EC"/>
</dbReference>
<evidence type="ECO:0000256" key="3">
    <source>
        <dbReference type="ARBA" id="ARBA00008757"/>
    </source>
</evidence>
<comment type="catalytic activity">
    <reaction evidence="10">
        <text>dihydroxyacetone + ATP = dihydroxyacetone phosphate + ADP + H(+)</text>
        <dbReference type="Rhea" id="RHEA:15773"/>
        <dbReference type="ChEBI" id="CHEBI:15378"/>
        <dbReference type="ChEBI" id="CHEBI:16016"/>
        <dbReference type="ChEBI" id="CHEBI:30616"/>
        <dbReference type="ChEBI" id="CHEBI:57642"/>
        <dbReference type="ChEBI" id="CHEBI:456216"/>
        <dbReference type="EC" id="2.7.1.29"/>
    </reaction>
</comment>
<evidence type="ECO:0000313" key="16">
    <source>
        <dbReference type="EMBL" id="TPX08354.1"/>
    </source>
</evidence>
<feature type="domain" description="DhaK" evidence="15">
    <location>
        <begin position="11"/>
        <end position="360"/>
    </location>
</feature>
<feature type="domain" description="DhaL" evidence="14">
    <location>
        <begin position="397"/>
        <end position="593"/>
    </location>
</feature>